<gene>
    <name evidence="1" type="ORF">MPAN_014980</name>
</gene>
<reference evidence="1" key="1">
    <citation type="submission" date="2021-01" db="EMBL/GenBank/DDBJ databases">
        <title>Draft genome sequence of Acholeplasmataceae bacterium strain Mahy22.</title>
        <authorList>
            <person name="Watanabe M."/>
            <person name="Kojima H."/>
            <person name="Fukui M."/>
        </authorList>
    </citation>
    <scope>NUCLEOTIDE SEQUENCE</scope>
    <source>
        <strain evidence="1">Mahy22</strain>
    </source>
</reference>
<keyword evidence="2" id="KW-1185">Reference proteome</keyword>
<evidence type="ECO:0000313" key="2">
    <source>
        <dbReference type="Proteomes" id="UP000620133"/>
    </source>
</evidence>
<evidence type="ECO:0000313" key="1">
    <source>
        <dbReference type="EMBL" id="BCR36605.1"/>
    </source>
</evidence>
<dbReference type="Proteomes" id="UP000620133">
    <property type="component" value="Chromosome"/>
</dbReference>
<dbReference type="EMBL" id="AP024412">
    <property type="protein sequence ID" value="BCR36605.1"/>
    <property type="molecule type" value="Genomic_DNA"/>
</dbReference>
<dbReference type="KEGG" id="manr:MPAN_014980"/>
<name>A0A7U9THM1_9MOLU</name>
<dbReference type="AlphaFoldDB" id="A0A7U9THM1"/>
<proteinExistence type="predicted"/>
<organism evidence="1 2">
    <name type="scientific">Mariniplasma anaerobium</name>
    <dbReference type="NCBI Taxonomy" id="2735436"/>
    <lineage>
        <taxon>Bacteria</taxon>
        <taxon>Bacillati</taxon>
        <taxon>Mycoplasmatota</taxon>
        <taxon>Mollicutes</taxon>
        <taxon>Acholeplasmatales</taxon>
        <taxon>Acholeplasmataceae</taxon>
        <taxon>Mariniplasma</taxon>
    </lineage>
</organism>
<accession>A0A7U9THM1</accession>
<protein>
    <submittedName>
        <fullName evidence="1">Uncharacterized protein</fullName>
    </submittedName>
</protein>
<sequence length="39" mass="4550">MIEAIIYIFIGGLIGCSFFTLPMYIYYRKNKKISQGDIK</sequence>